<keyword evidence="1" id="KW-0732">Signal</keyword>
<dbReference type="EMBL" id="CP014229">
    <property type="protein sequence ID" value="AMD91415.1"/>
    <property type="molecule type" value="Genomic_DNA"/>
</dbReference>
<dbReference type="STRING" id="44742.AXF13_15475"/>
<dbReference type="AlphaFoldDB" id="A0A109W538"/>
<organism evidence="2 3">
    <name type="scientific">Desulfovibrio fairfieldensis</name>
    <dbReference type="NCBI Taxonomy" id="44742"/>
    <lineage>
        <taxon>Bacteria</taxon>
        <taxon>Pseudomonadati</taxon>
        <taxon>Thermodesulfobacteriota</taxon>
        <taxon>Desulfovibrionia</taxon>
        <taxon>Desulfovibrionales</taxon>
        <taxon>Desulfovibrionaceae</taxon>
        <taxon>Desulfovibrio</taxon>
    </lineage>
</organism>
<proteinExistence type="predicted"/>
<dbReference type="Gene3D" id="1.20.120.1490">
    <property type="match status" value="1"/>
</dbReference>
<dbReference type="Proteomes" id="UP000069241">
    <property type="component" value="Chromosome"/>
</dbReference>
<reference evidence="3" key="1">
    <citation type="submission" date="2016-02" db="EMBL/GenBank/DDBJ databases">
        <authorList>
            <person name="Holder M.E."/>
            <person name="Ajami N.J."/>
            <person name="Petrosino J.F."/>
        </authorList>
    </citation>
    <scope>NUCLEOTIDE SEQUENCE [LARGE SCALE GENOMIC DNA]</scope>
    <source>
        <strain evidence="3">CCUG 45958</strain>
    </source>
</reference>
<feature type="chain" id="PRO_5007141321" evidence="1">
    <location>
        <begin position="29"/>
        <end position="167"/>
    </location>
</feature>
<evidence type="ECO:0000313" key="2">
    <source>
        <dbReference type="EMBL" id="AMD91415.1"/>
    </source>
</evidence>
<name>A0A109W538_9BACT</name>
<gene>
    <name evidence="2" type="ORF">AXF13_15475</name>
</gene>
<evidence type="ECO:0000313" key="3">
    <source>
        <dbReference type="Proteomes" id="UP000069241"/>
    </source>
</evidence>
<keyword evidence="3" id="KW-1185">Reference proteome</keyword>
<feature type="signal peptide" evidence="1">
    <location>
        <begin position="1"/>
        <end position="28"/>
    </location>
</feature>
<sequence length="167" mass="17882">MKKANTLRMTSLALAAMLVLGFAGLSQARGYSNGGPGYDAPLSQEQETKAQQIFSNHYEKMDAVRQSLITKRAELDAQMSSVSPDKGKIESLSREIGELEGKMRSDRADLRAQLDKEGLPMGGYGMGHGYGLGHRYGMGNGYGPGMHHGGYGSGHGYGHGGRGGCWR</sequence>
<dbReference type="KEGG" id="dfi:AXF13_15475"/>
<accession>A0A109W538</accession>
<dbReference type="RefSeq" id="WP_062254576.1">
    <property type="nucleotide sequence ID" value="NZ_CP014229.1"/>
</dbReference>
<protein>
    <submittedName>
        <fullName evidence="2">Zinc resistance protein</fullName>
    </submittedName>
</protein>
<evidence type="ECO:0000256" key="1">
    <source>
        <dbReference type="SAM" id="SignalP"/>
    </source>
</evidence>
<dbReference type="InterPro" id="IPR025961">
    <property type="entry name" value="Metal_resist"/>
</dbReference>
<dbReference type="Pfam" id="PF13801">
    <property type="entry name" value="Metal_resist"/>
    <property type="match status" value="1"/>
</dbReference>